<dbReference type="GO" id="GO:0005737">
    <property type="term" value="C:cytoplasm"/>
    <property type="evidence" value="ECO:0007669"/>
    <property type="project" value="TreeGrafter"/>
</dbReference>
<evidence type="ECO:0000259" key="3">
    <source>
        <dbReference type="Pfam" id="PF23598"/>
    </source>
</evidence>
<dbReference type="AlphaFoldDB" id="X0XIR0"/>
<proteinExistence type="predicted"/>
<dbReference type="Pfam" id="PF00560">
    <property type="entry name" value="LRR_1"/>
    <property type="match status" value="1"/>
</dbReference>
<feature type="non-terminal residue" evidence="4">
    <location>
        <position position="1"/>
    </location>
</feature>
<reference evidence="4" key="1">
    <citation type="journal article" date="2014" name="Front. Microbiol.">
        <title>High frequency of phylogenetically diverse reductive dehalogenase-homologous genes in deep subseafloor sedimentary metagenomes.</title>
        <authorList>
            <person name="Kawai M."/>
            <person name="Futagami T."/>
            <person name="Toyoda A."/>
            <person name="Takaki Y."/>
            <person name="Nishi S."/>
            <person name="Hori S."/>
            <person name="Arai W."/>
            <person name="Tsubouchi T."/>
            <person name="Morono Y."/>
            <person name="Uchiyama I."/>
            <person name="Ito T."/>
            <person name="Fujiyama A."/>
            <person name="Inagaki F."/>
            <person name="Takami H."/>
        </authorList>
    </citation>
    <scope>NUCLEOTIDE SEQUENCE</scope>
    <source>
        <strain evidence="4">Expedition CK06-06</strain>
    </source>
</reference>
<sequence>VRFITFKILQSCNTSKYNLLNEKYETSSISHKKVKEAAQEIKPILDADLQMIWSQGIRKKLIENNIPKNNFLNENARANEIRIWLNNFKNRKPINSITITDLSSYYLETLPPEIGKLIALQELNLDRNKLTTLPESIGKLIVLLELNLFGNNLTTLPESIGKLIALQGLNLGRNNLTTLPESIGKLIALQELNLDRNKLTTLPESIGKLIVLLELNLDRNKLTTLPESIGKLIALQELNLDRNKL</sequence>
<dbReference type="InterPro" id="IPR055414">
    <property type="entry name" value="LRR_R13L4/SHOC2-like"/>
</dbReference>
<evidence type="ECO:0000313" key="4">
    <source>
        <dbReference type="EMBL" id="GAG36543.1"/>
    </source>
</evidence>
<dbReference type="InterPro" id="IPR001611">
    <property type="entry name" value="Leu-rich_rpt"/>
</dbReference>
<protein>
    <recommendedName>
        <fullName evidence="3">Disease resistance R13L4/SHOC-2-like LRR domain-containing protein</fullName>
    </recommendedName>
</protein>
<accession>X0XIR0</accession>
<feature type="non-terminal residue" evidence="4">
    <location>
        <position position="245"/>
    </location>
</feature>
<dbReference type="PROSITE" id="PS51450">
    <property type="entry name" value="LRR"/>
    <property type="match status" value="2"/>
</dbReference>
<dbReference type="SMART" id="SM00369">
    <property type="entry name" value="LRR_TYP"/>
    <property type="match status" value="5"/>
</dbReference>
<organism evidence="4">
    <name type="scientific">marine sediment metagenome</name>
    <dbReference type="NCBI Taxonomy" id="412755"/>
    <lineage>
        <taxon>unclassified sequences</taxon>
        <taxon>metagenomes</taxon>
        <taxon>ecological metagenomes</taxon>
    </lineage>
</organism>
<dbReference type="EMBL" id="BARS01047117">
    <property type="protein sequence ID" value="GAG36543.1"/>
    <property type="molecule type" value="Genomic_DNA"/>
</dbReference>
<keyword evidence="2" id="KW-0677">Repeat</keyword>
<dbReference type="InterPro" id="IPR050216">
    <property type="entry name" value="LRR_domain-containing"/>
</dbReference>
<dbReference type="SUPFAM" id="SSF52058">
    <property type="entry name" value="L domain-like"/>
    <property type="match status" value="1"/>
</dbReference>
<name>X0XIR0_9ZZZZ</name>
<evidence type="ECO:0000256" key="2">
    <source>
        <dbReference type="ARBA" id="ARBA00022737"/>
    </source>
</evidence>
<gene>
    <name evidence="4" type="ORF">S01H1_70818</name>
</gene>
<dbReference type="InterPro" id="IPR032675">
    <property type="entry name" value="LRR_dom_sf"/>
</dbReference>
<keyword evidence="1" id="KW-0433">Leucine-rich repeat</keyword>
<dbReference type="Pfam" id="PF23598">
    <property type="entry name" value="LRR_14"/>
    <property type="match status" value="1"/>
</dbReference>
<dbReference type="InterPro" id="IPR003591">
    <property type="entry name" value="Leu-rich_rpt_typical-subtyp"/>
</dbReference>
<dbReference type="Gene3D" id="3.80.10.10">
    <property type="entry name" value="Ribonuclease Inhibitor"/>
    <property type="match status" value="1"/>
</dbReference>
<evidence type="ECO:0000256" key="1">
    <source>
        <dbReference type="ARBA" id="ARBA00022614"/>
    </source>
</evidence>
<comment type="caution">
    <text evidence="4">The sequence shown here is derived from an EMBL/GenBank/DDBJ whole genome shotgun (WGS) entry which is preliminary data.</text>
</comment>
<dbReference type="PANTHER" id="PTHR48051:SF54">
    <property type="entry name" value="LEUCINE-RICH REPEAT-CONTAINING PROTEIN"/>
    <property type="match status" value="1"/>
</dbReference>
<dbReference type="SMART" id="SM00364">
    <property type="entry name" value="LRR_BAC"/>
    <property type="match status" value="5"/>
</dbReference>
<feature type="domain" description="Disease resistance R13L4/SHOC-2-like LRR" evidence="3">
    <location>
        <begin position="159"/>
        <end position="240"/>
    </location>
</feature>
<dbReference type="PANTHER" id="PTHR48051">
    <property type="match status" value="1"/>
</dbReference>